<keyword evidence="7" id="KW-1185">Reference proteome</keyword>
<dbReference type="PIRSF" id="PIRSF000390">
    <property type="entry name" value="PLP_StrS"/>
    <property type="match status" value="1"/>
</dbReference>
<sequence length="375" mass="40112">MIPFLDLRRQYAGIADDLEASVLATLRSGQYVLGEPVECFEENFATYCGTRHAVAVSTGTSALQLALLTAGVGPGDEVITVPTTFVATVAAILYCGATPVLVDVDPETLTMDPAQCARAVTPRTKAILPVHFHGRLADMAALDAIAYANRLTLIEDSAQAHGARRDGQRAGSFGAMGCFSFYPGKNLGAAGEGGAVTTNDDGLASRLRALRDWGQLERGVHALRGYNYRMDAIQGAVLGVKLRHLDGWTAARRRIAGHYDAALAPEIRRPATSGPEDHVYHVYAIESEDRDALRRDLTDAGIGTNVHYMRPVHLQPAYADLANGPGSFPVAEAYAARTLSLPIFPELTGPEVEQVAAAVNALSERTHEPRERAIA</sequence>
<evidence type="ECO:0000256" key="4">
    <source>
        <dbReference type="PIRSR" id="PIRSR000390-2"/>
    </source>
</evidence>
<proteinExistence type="inferred from homology"/>
<evidence type="ECO:0000256" key="5">
    <source>
        <dbReference type="RuleBase" id="RU004508"/>
    </source>
</evidence>
<dbReference type="OrthoDB" id="9768668at2"/>
<dbReference type="SUPFAM" id="SSF53383">
    <property type="entry name" value="PLP-dependent transferases"/>
    <property type="match status" value="1"/>
</dbReference>
<evidence type="ECO:0000256" key="1">
    <source>
        <dbReference type="ARBA" id="ARBA00022898"/>
    </source>
</evidence>
<dbReference type="InterPro" id="IPR015422">
    <property type="entry name" value="PyrdxlP-dep_Trfase_small"/>
</dbReference>
<keyword evidence="1 4" id="KW-0663">Pyridoxal phosphate</keyword>
<accession>S9SHG1</accession>
<gene>
    <name evidence="6" type="ORF">Salmuc_05016</name>
</gene>
<feature type="modified residue" description="N6-(pyridoxal phosphate)lysine" evidence="4">
    <location>
        <position position="185"/>
    </location>
</feature>
<reference evidence="7" key="1">
    <citation type="journal article" date="2014" name="Stand. Genomic Sci.">
        <title>Genome sequence of the exopolysaccharide-producing Salipiger mucosus type strain (DSM 16094(T)), a moderately halophilic member of the Roseobacter clade.</title>
        <authorList>
            <person name="Riedel T."/>
            <person name="Spring S."/>
            <person name="Fiebig A."/>
            <person name="Petersen J."/>
            <person name="Kyrpides N.C."/>
            <person name="Goker M."/>
            <person name="Klenk H.P."/>
        </authorList>
    </citation>
    <scope>NUCLEOTIDE SEQUENCE [LARGE SCALE GENOMIC DNA]</scope>
    <source>
        <strain evidence="7">DSM 16094</strain>
    </source>
</reference>
<dbReference type="Gene3D" id="3.40.640.10">
    <property type="entry name" value="Type I PLP-dependent aspartate aminotransferase-like (Major domain)"/>
    <property type="match status" value="1"/>
</dbReference>
<dbReference type="GO" id="GO:0008483">
    <property type="term" value="F:transaminase activity"/>
    <property type="evidence" value="ECO:0007669"/>
    <property type="project" value="UniProtKB-KW"/>
</dbReference>
<dbReference type="PANTHER" id="PTHR30244">
    <property type="entry name" value="TRANSAMINASE"/>
    <property type="match status" value="1"/>
</dbReference>
<organism evidence="6 7">
    <name type="scientific">Salipiger mucosus DSM 16094</name>
    <dbReference type="NCBI Taxonomy" id="1123237"/>
    <lineage>
        <taxon>Bacteria</taxon>
        <taxon>Pseudomonadati</taxon>
        <taxon>Pseudomonadota</taxon>
        <taxon>Alphaproteobacteria</taxon>
        <taxon>Rhodobacterales</taxon>
        <taxon>Roseobacteraceae</taxon>
        <taxon>Salipiger</taxon>
    </lineage>
</organism>
<dbReference type="CDD" id="cd00616">
    <property type="entry name" value="AHBA_syn"/>
    <property type="match status" value="1"/>
</dbReference>
<dbReference type="HOGENOM" id="CLU_033332_6_0_5"/>
<dbReference type="STRING" id="1123237.Salmuc_05016"/>
<dbReference type="AlphaFoldDB" id="S9SHG1"/>
<dbReference type="RefSeq" id="WP_020043043.1">
    <property type="nucleotide sequence ID" value="NZ_KE557273.1"/>
</dbReference>
<evidence type="ECO:0000313" key="6">
    <source>
        <dbReference type="EMBL" id="EPX85744.1"/>
    </source>
</evidence>
<dbReference type="GO" id="GO:0030170">
    <property type="term" value="F:pyridoxal phosphate binding"/>
    <property type="evidence" value="ECO:0007669"/>
    <property type="project" value="TreeGrafter"/>
</dbReference>
<dbReference type="InterPro" id="IPR000653">
    <property type="entry name" value="DegT/StrS_aminotransferase"/>
</dbReference>
<dbReference type="PANTHER" id="PTHR30244:SF36">
    <property type="entry name" value="3-OXO-GLUCOSE-6-PHOSPHATE:GLUTAMATE AMINOTRANSFERASE"/>
    <property type="match status" value="1"/>
</dbReference>
<protein>
    <submittedName>
        <fullName evidence="6">UDP-4-amino-4-deoxy-L-arabinose--oxoglutarate aminotransferase</fullName>
        <ecNumber evidence="6">2.6.1.-</ecNumber>
    </submittedName>
</protein>
<evidence type="ECO:0000313" key="7">
    <source>
        <dbReference type="Proteomes" id="UP000015347"/>
    </source>
</evidence>
<dbReference type="EMBL" id="APVH01000008">
    <property type="protein sequence ID" value="EPX85744.1"/>
    <property type="molecule type" value="Genomic_DNA"/>
</dbReference>
<dbReference type="Pfam" id="PF01041">
    <property type="entry name" value="DegT_DnrJ_EryC1"/>
    <property type="match status" value="1"/>
</dbReference>
<keyword evidence="6" id="KW-0808">Transferase</keyword>
<dbReference type="InterPro" id="IPR015424">
    <property type="entry name" value="PyrdxlP-dep_Trfase"/>
</dbReference>
<evidence type="ECO:0000256" key="2">
    <source>
        <dbReference type="ARBA" id="ARBA00037999"/>
    </source>
</evidence>
<dbReference type="InterPro" id="IPR015421">
    <property type="entry name" value="PyrdxlP-dep_Trfase_major"/>
</dbReference>
<dbReference type="Gene3D" id="3.90.1150.10">
    <property type="entry name" value="Aspartate Aminotransferase, domain 1"/>
    <property type="match status" value="1"/>
</dbReference>
<dbReference type="eggNOG" id="COG0399">
    <property type="taxonomic scope" value="Bacteria"/>
</dbReference>
<comment type="similarity">
    <text evidence="2 5">Belongs to the DegT/DnrJ/EryC1 family.</text>
</comment>
<keyword evidence="6" id="KW-0032">Aminotransferase</keyword>
<feature type="active site" description="Proton acceptor" evidence="3">
    <location>
        <position position="185"/>
    </location>
</feature>
<name>S9SHG1_9RHOB</name>
<evidence type="ECO:0000256" key="3">
    <source>
        <dbReference type="PIRSR" id="PIRSR000390-1"/>
    </source>
</evidence>
<dbReference type="GO" id="GO:0000271">
    <property type="term" value="P:polysaccharide biosynthetic process"/>
    <property type="evidence" value="ECO:0007669"/>
    <property type="project" value="TreeGrafter"/>
</dbReference>
<dbReference type="Proteomes" id="UP000015347">
    <property type="component" value="Unassembled WGS sequence"/>
</dbReference>
<dbReference type="EC" id="2.6.1.-" evidence="6"/>
<comment type="caution">
    <text evidence="6">The sequence shown here is derived from an EMBL/GenBank/DDBJ whole genome shotgun (WGS) entry which is preliminary data.</text>
</comment>